<feature type="compositionally biased region" description="Basic and acidic residues" evidence="2">
    <location>
        <begin position="541"/>
        <end position="577"/>
    </location>
</feature>
<feature type="region of interest" description="Disordered" evidence="2">
    <location>
        <begin position="352"/>
        <end position="597"/>
    </location>
</feature>
<dbReference type="PANTHER" id="PTHR18806">
    <property type="entry name" value="RBM25 PROTEIN"/>
    <property type="match status" value="1"/>
</dbReference>
<dbReference type="AlphaFoldDB" id="A0AAJ0DGL9"/>
<comment type="caution">
    <text evidence="5">The sequence shown here is derived from an EMBL/GenBank/DDBJ whole genome shotgun (WGS) entry which is preliminary data.</text>
</comment>
<keyword evidence="6" id="KW-1185">Reference proteome</keyword>
<dbReference type="Gene3D" id="1.20.1390.10">
    <property type="entry name" value="PWI domain"/>
    <property type="match status" value="1"/>
</dbReference>
<dbReference type="GO" id="GO:0003729">
    <property type="term" value="F:mRNA binding"/>
    <property type="evidence" value="ECO:0007669"/>
    <property type="project" value="TreeGrafter"/>
</dbReference>
<feature type="domain" description="RRM" evidence="3">
    <location>
        <begin position="142"/>
        <end position="222"/>
    </location>
</feature>
<feature type="compositionally biased region" description="Basic and acidic residues" evidence="2">
    <location>
        <begin position="99"/>
        <end position="123"/>
    </location>
</feature>
<gene>
    <name evidence="5" type="ORF">LTR09_008842</name>
</gene>
<dbReference type="Pfam" id="PF01480">
    <property type="entry name" value="PWI"/>
    <property type="match status" value="1"/>
</dbReference>
<dbReference type="PANTHER" id="PTHR18806:SF4">
    <property type="entry name" value="RNA-BINDING PROTEIN 25"/>
    <property type="match status" value="1"/>
</dbReference>
<reference evidence="5" key="1">
    <citation type="submission" date="2023-04" db="EMBL/GenBank/DDBJ databases">
        <title>Black Yeasts Isolated from many extreme environments.</title>
        <authorList>
            <person name="Coleine C."/>
            <person name="Stajich J.E."/>
            <person name="Selbmann L."/>
        </authorList>
    </citation>
    <scope>NUCLEOTIDE SEQUENCE</scope>
    <source>
        <strain evidence="5">CCFEE 5312</strain>
    </source>
</reference>
<evidence type="ECO:0000313" key="5">
    <source>
        <dbReference type="EMBL" id="KAK3049922.1"/>
    </source>
</evidence>
<feature type="compositionally biased region" description="Low complexity" evidence="2">
    <location>
        <begin position="31"/>
        <end position="44"/>
    </location>
</feature>
<accession>A0AAJ0DGL9</accession>
<feature type="compositionally biased region" description="Basic and acidic residues" evidence="2">
    <location>
        <begin position="516"/>
        <end position="532"/>
    </location>
</feature>
<feature type="compositionally biased region" description="Low complexity" evidence="2">
    <location>
        <begin position="370"/>
        <end position="392"/>
    </location>
</feature>
<feature type="compositionally biased region" description="Acidic residues" evidence="2">
    <location>
        <begin position="437"/>
        <end position="448"/>
    </location>
</feature>
<dbReference type="PROSITE" id="PS50102">
    <property type="entry name" value="RRM"/>
    <property type="match status" value="1"/>
</dbReference>
<proteinExistence type="predicted"/>
<dbReference type="SUPFAM" id="SSF54928">
    <property type="entry name" value="RNA-binding domain, RBD"/>
    <property type="match status" value="1"/>
</dbReference>
<feature type="compositionally biased region" description="Basic and acidic residues" evidence="2">
    <location>
        <begin position="487"/>
        <end position="505"/>
    </location>
</feature>
<dbReference type="SMART" id="SM00311">
    <property type="entry name" value="PWI"/>
    <property type="match status" value="1"/>
</dbReference>
<evidence type="ECO:0000256" key="2">
    <source>
        <dbReference type="SAM" id="MobiDB-lite"/>
    </source>
</evidence>
<dbReference type="PROSITE" id="PS51025">
    <property type="entry name" value="PWI"/>
    <property type="match status" value="1"/>
</dbReference>
<feature type="region of interest" description="Disordered" evidence="2">
    <location>
        <begin position="1"/>
        <end position="123"/>
    </location>
</feature>
<dbReference type="InterPro" id="IPR002483">
    <property type="entry name" value="PWI_dom"/>
</dbReference>
<evidence type="ECO:0000259" key="3">
    <source>
        <dbReference type="PROSITE" id="PS50102"/>
    </source>
</evidence>
<feature type="compositionally biased region" description="Basic and acidic residues" evidence="2">
    <location>
        <begin position="352"/>
        <end position="369"/>
    </location>
</feature>
<evidence type="ECO:0008006" key="7">
    <source>
        <dbReference type="Google" id="ProtNLM"/>
    </source>
</evidence>
<evidence type="ECO:0000313" key="6">
    <source>
        <dbReference type="Proteomes" id="UP001271007"/>
    </source>
</evidence>
<feature type="region of interest" description="Disordered" evidence="2">
    <location>
        <begin position="638"/>
        <end position="667"/>
    </location>
</feature>
<keyword evidence="1" id="KW-0694">RNA-binding</keyword>
<dbReference type="InterPro" id="IPR052768">
    <property type="entry name" value="RBM25"/>
</dbReference>
<evidence type="ECO:0000259" key="4">
    <source>
        <dbReference type="PROSITE" id="PS51025"/>
    </source>
</evidence>
<sequence>MAYNYGPPPGAYNSRQPSYSGAPAMGPPPGMEGAPGLPSHSPYPGQQPAPQFQPPPNMPNINFNAPIIRLGMQDGAKPSTPTDRRGGGDSFRGSNAEPLGRRDRMGLGAERDGGGRNLDRDRAAVRDSMQALNPPTREEVARTIFIGGLGEHAPSDAAIERILLCAGKLRRWTRARDADDKVCKFGFAEFEDSDSLDAATEIFVGLEVPMFTKGVVVKDEETGKVKKMSLLVVVDEQSKNYIDEWKGRSRREDEEKRQFRIDGCKEDLTQTIASLQNLGAFLANGVGEEMADAIHINGNGENGDNAEVVNINVALEDELSDIPAEQRATVAAEIRAFRDRSTRRDLERLKREEELDQAERQRSELERGAPRVSRLASPPRAAPSGPSGASNGIPLGPRGAVPNAPSGPRGFRGVQMPSDYTNGVSFVGADGFPTQPNEDEDDSASDDELERRRKAKRDEATEQQFERVESNWLRRENQRAAAQGRQRTTEANEERRRTKAKDDALKVLSDFNDDDELRKAERQDPTAHEYYLDHTSWARRRQQDRDAETRGDARDRDDEARETGEANRRQAEARGLADDSMDQMDSELSARSAAAQPSAGFKISLGSAAARTKAATTAAQPAPTKRGMADVENLLEDEEEAASSGLRRNLGAPKPLPAASAADMTAEERSAVQAEIAKSIPTSTEELFAFPIRYEFLTKEVIESQIRPFVEKKVVEYLGVQEELLVEAVLDGLRDRKGAREVAGVLEEALEEEGEVLVRKVWRLAVFWGECGGRGFD</sequence>
<feature type="compositionally biased region" description="Pro residues" evidence="2">
    <location>
        <begin position="1"/>
        <end position="10"/>
    </location>
</feature>
<dbReference type="InterPro" id="IPR035979">
    <property type="entry name" value="RBD_domain_sf"/>
</dbReference>
<dbReference type="Proteomes" id="UP001271007">
    <property type="component" value="Unassembled WGS sequence"/>
</dbReference>
<organism evidence="5 6">
    <name type="scientific">Extremus antarcticus</name>
    <dbReference type="NCBI Taxonomy" id="702011"/>
    <lineage>
        <taxon>Eukaryota</taxon>
        <taxon>Fungi</taxon>
        <taxon>Dikarya</taxon>
        <taxon>Ascomycota</taxon>
        <taxon>Pezizomycotina</taxon>
        <taxon>Dothideomycetes</taxon>
        <taxon>Dothideomycetidae</taxon>
        <taxon>Mycosphaerellales</taxon>
        <taxon>Extremaceae</taxon>
        <taxon>Extremus</taxon>
    </lineage>
</organism>
<dbReference type="EMBL" id="JAWDJX010000036">
    <property type="protein sequence ID" value="KAK3049922.1"/>
    <property type="molecule type" value="Genomic_DNA"/>
</dbReference>
<dbReference type="GO" id="GO:0005681">
    <property type="term" value="C:spliceosomal complex"/>
    <property type="evidence" value="ECO:0007669"/>
    <property type="project" value="TreeGrafter"/>
</dbReference>
<feature type="domain" description="PWI" evidence="4">
    <location>
        <begin position="685"/>
        <end position="777"/>
    </location>
</feature>
<feature type="compositionally biased region" description="Pro residues" evidence="2">
    <location>
        <begin position="45"/>
        <end position="58"/>
    </location>
</feature>
<feature type="compositionally biased region" description="Basic and acidic residues" evidence="2">
    <location>
        <begin position="456"/>
        <end position="478"/>
    </location>
</feature>
<protein>
    <recommendedName>
        <fullName evidence="7">PWI domain-containing protein</fullName>
    </recommendedName>
</protein>
<evidence type="ECO:0000256" key="1">
    <source>
        <dbReference type="PROSITE-ProRule" id="PRU00176"/>
    </source>
</evidence>
<dbReference type="InterPro" id="IPR000504">
    <property type="entry name" value="RRM_dom"/>
</dbReference>
<name>A0AAJ0DGL9_9PEZI</name>